<evidence type="ECO:0000313" key="2">
    <source>
        <dbReference type="EMBL" id="TNN39781.1"/>
    </source>
</evidence>
<reference evidence="2 3" key="1">
    <citation type="submission" date="2019-03" db="EMBL/GenBank/DDBJ databases">
        <title>First draft genome of Liparis tanakae, snailfish: a comprehensive survey of snailfish specific genes.</title>
        <authorList>
            <person name="Kim W."/>
            <person name="Song I."/>
            <person name="Jeong J.-H."/>
            <person name="Kim D."/>
            <person name="Kim S."/>
            <person name="Ryu S."/>
            <person name="Song J.Y."/>
            <person name="Lee S.K."/>
        </authorList>
    </citation>
    <scope>NUCLEOTIDE SEQUENCE [LARGE SCALE GENOMIC DNA]</scope>
    <source>
        <tissue evidence="2">Muscle</tissue>
    </source>
</reference>
<comment type="caution">
    <text evidence="2">The sequence shown here is derived from an EMBL/GenBank/DDBJ whole genome shotgun (WGS) entry which is preliminary data.</text>
</comment>
<dbReference type="AlphaFoldDB" id="A0A4Z2FFR3"/>
<proteinExistence type="predicted"/>
<accession>A0A4Z2FFR3</accession>
<feature type="compositionally biased region" description="Polar residues" evidence="1">
    <location>
        <begin position="22"/>
        <end position="33"/>
    </location>
</feature>
<gene>
    <name evidence="2" type="ORF">EYF80_050050</name>
</gene>
<feature type="region of interest" description="Disordered" evidence="1">
    <location>
        <begin position="1"/>
        <end position="59"/>
    </location>
</feature>
<dbReference type="EMBL" id="SRLO01001249">
    <property type="protein sequence ID" value="TNN39781.1"/>
    <property type="molecule type" value="Genomic_DNA"/>
</dbReference>
<name>A0A4Z2FFR3_9TELE</name>
<keyword evidence="3" id="KW-1185">Reference proteome</keyword>
<protein>
    <submittedName>
        <fullName evidence="2">Uncharacterized protein</fullName>
    </submittedName>
</protein>
<organism evidence="2 3">
    <name type="scientific">Liparis tanakae</name>
    <name type="common">Tanaka's snailfish</name>
    <dbReference type="NCBI Taxonomy" id="230148"/>
    <lineage>
        <taxon>Eukaryota</taxon>
        <taxon>Metazoa</taxon>
        <taxon>Chordata</taxon>
        <taxon>Craniata</taxon>
        <taxon>Vertebrata</taxon>
        <taxon>Euteleostomi</taxon>
        <taxon>Actinopterygii</taxon>
        <taxon>Neopterygii</taxon>
        <taxon>Teleostei</taxon>
        <taxon>Neoteleostei</taxon>
        <taxon>Acanthomorphata</taxon>
        <taxon>Eupercaria</taxon>
        <taxon>Perciformes</taxon>
        <taxon>Cottioidei</taxon>
        <taxon>Cottales</taxon>
        <taxon>Liparidae</taxon>
        <taxon>Liparis</taxon>
    </lineage>
</organism>
<evidence type="ECO:0000256" key="1">
    <source>
        <dbReference type="SAM" id="MobiDB-lite"/>
    </source>
</evidence>
<dbReference type="Proteomes" id="UP000314294">
    <property type="component" value="Unassembled WGS sequence"/>
</dbReference>
<evidence type="ECO:0000313" key="3">
    <source>
        <dbReference type="Proteomes" id="UP000314294"/>
    </source>
</evidence>
<sequence>MEEGGEGNQKTGFLSPAIGRQKVTSTDKQSAWQDWQPAQPRPAPVTDTDSVWPHWGNDT</sequence>